<evidence type="ECO:0000313" key="10">
    <source>
        <dbReference type="Proteomes" id="UP000536262"/>
    </source>
</evidence>
<dbReference type="AlphaFoldDB" id="A0A7X0FBT3"/>
<dbReference type="GO" id="GO:0046872">
    <property type="term" value="F:metal ion binding"/>
    <property type="evidence" value="ECO:0007669"/>
    <property type="project" value="UniProtKB-KW"/>
</dbReference>
<dbReference type="Proteomes" id="UP000536262">
    <property type="component" value="Unassembled WGS sequence"/>
</dbReference>
<comment type="pathway">
    <text evidence="1">Cofactor biosynthesis; ubiquinone biosynthesis.</text>
</comment>
<keyword evidence="10" id="KW-1185">Reference proteome</keyword>
<organism evidence="9 10">
    <name type="scientific">Aminobacter aganoensis</name>
    <dbReference type="NCBI Taxonomy" id="83264"/>
    <lineage>
        <taxon>Bacteria</taxon>
        <taxon>Pseudomonadati</taxon>
        <taxon>Pseudomonadota</taxon>
        <taxon>Alphaproteobacteria</taxon>
        <taxon>Hyphomicrobiales</taxon>
        <taxon>Phyllobacteriaceae</taxon>
        <taxon>Aminobacter</taxon>
    </lineage>
</organism>
<evidence type="ECO:0000256" key="8">
    <source>
        <dbReference type="SAM" id="Phobius"/>
    </source>
</evidence>
<keyword evidence="7 8" id="KW-0472">Membrane</keyword>
<proteinExistence type="predicted"/>
<accession>A0A7X0FBT3</accession>
<dbReference type="CDD" id="cd01042">
    <property type="entry name" value="DMQH"/>
    <property type="match status" value="1"/>
</dbReference>
<reference evidence="9 10" key="1">
    <citation type="submission" date="2020-08" db="EMBL/GenBank/DDBJ databases">
        <title>Genomic Encyclopedia of Type Strains, Phase IV (KMG-IV): sequencing the most valuable type-strain genomes for metagenomic binning, comparative biology and taxonomic classification.</title>
        <authorList>
            <person name="Goeker M."/>
        </authorList>
    </citation>
    <scope>NUCLEOTIDE SEQUENCE [LARGE SCALE GENOMIC DNA]</scope>
    <source>
        <strain evidence="9 10">DSM 7051</strain>
    </source>
</reference>
<dbReference type="GO" id="GO:0008682">
    <property type="term" value="F:3-demethoxyubiquinol 3-hydroxylase activity"/>
    <property type="evidence" value="ECO:0007669"/>
    <property type="project" value="TreeGrafter"/>
</dbReference>
<dbReference type="RefSeq" id="WP_184701252.1">
    <property type="nucleotide sequence ID" value="NZ_BAABEG010000001.1"/>
</dbReference>
<dbReference type="PANTHER" id="PTHR11237:SF4">
    <property type="entry name" value="5-DEMETHOXYUBIQUINONE HYDROXYLASE, MITOCHONDRIAL"/>
    <property type="match status" value="1"/>
</dbReference>
<evidence type="ECO:0000256" key="4">
    <source>
        <dbReference type="ARBA" id="ARBA00023002"/>
    </source>
</evidence>
<dbReference type="InterPro" id="IPR009078">
    <property type="entry name" value="Ferritin-like_SF"/>
</dbReference>
<keyword evidence="2" id="KW-0831">Ubiquinone biosynthesis</keyword>
<comment type="caution">
    <text evidence="9">The sequence shown here is derived from an EMBL/GenBank/DDBJ whole genome shotgun (WGS) entry which is preliminary data.</text>
</comment>
<keyword evidence="8" id="KW-1133">Transmembrane helix</keyword>
<keyword evidence="4 9" id="KW-0560">Oxidoreductase</keyword>
<evidence type="ECO:0000256" key="1">
    <source>
        <dbReference type="ARBA" id="ARBA00004749"/>
    </source>
</evidence>
<keyword evidence="9" id="KW-0830">Ubiquinone</keyword>
<dbReference type="EMBL" id="JACHOU010000016">
    <property type="protein sequence ID" value="MBB6356750.1"/>
    <property type="molecule type" value="Genomic_DNA"/>
</dbReference>
<evidence type="ECO:0000256" key="6">
    <source>
        <dbReference type="ARBA" id="ARBA00023033"/>
    </source>
</evidence>
<keyword evidence="6 9" id="KW-0503">Monooxygenase</keyword>
<dbReference type="SUPFAM" id="SSF47240">
    <property type="entry name" value="Ferritin-like"/>
    <property type="match status" value="1"/>
</dbReference>
<dbReference type="GO" id="GO:0006744">
    <property type="term" value="P:ubiquinone biosynthetic process"/>
    <property type="evidence" value="ECO:0007669"/>
    <property type="project" value="UniProtKB-KW"/>
</dbReference>
<gene>
    <name evidence="9" type="ORF">GGR00_004566</name>
</gene>
<keyword evidence="5" id="KW-0408">Iron</keyword>
<dbReference type="Pfam" id="PF03232">
    <property type="entry name" value="COQ7"/>
    <property type="match status" value="1"/>
</dbReference>
<evidence type="ECO:0000256" key="3">
    <source>
        <dbReference type="ARBA" id="ARBA00022723"/>
    </source>
</evidence>
<dbReference type="InterPro" id="IPR011566">
    <property type="entry name" value="Ubq_synth_Coq7"/>
</dbReference>
<sequence length="191" mass="21384">MLLPAGTDKITIQRILKVNHAGERAAINIYGAQIAIARRFFPTISPELERMRADEIVHATIFRDAMPARDTRPCRVMKFWSLGGYVLGLITSALGPQMVWLCTEAVEATVHRHLEEQLRFLKGRDEGLHAAILGIQEEELAHLEVARARRSSKGLLYGLAYGVIAAATSSMIWLSTWGDTSWMKRELEGSR</sequence>
<evidence type="ECO:0000313" key="9">
    <source>
        <dbReference type="EMBL" id="MBB6356750.1"/>
    </source>
</evidence>
<evidence type="ECO:0000256" key="2">
    <source>
        <dbReference type="ARBA" id="ARBA00022688"/>
    </source>
</evidence>
<evidence type="ECO:0000256" key="7">
    <source>
        <dbReference type="ARBA" id="ARBA00023136"/>
    </source>
</evidence>
<dbReference type="PANTHER" id="PTHR11237">
    <property type="entry name" value="COENZYME Q10 BIOSYNTHESIS PROTEIN 7"/>
    <property type="match status" value="1"/>
</dbReference>
<keyword evidence="3" id="KW-0479">Metal-binding</keyword>
<evidence type="ECO:0000256" key="5">
    <source>
        <dbReference type="ARBA" id="ARBA00023004"/>
    </source>
</evidence>
<keyword evidence="8" id="KW-0812">Transmembrane</keyword>
<feature type="transmembrane region" description="Helical" evidence="8">
    <location>
        <begin position="155"/>
        <end position="174"/>
    </location>
</feature>
<name>A0A7X0FBT3_9HYPH</name>
<dbReference type="EC" id="1.14.13.-" evidence="9"/>
<protein>
    <submittedName>
        <fullName evidence="9">Ubiquinone biosynthesis monooxygenase Coq7</fullName>
        <ecNumber evidence="9">1.14.13.-</ecNumber>
    </submittedName>
</protein>